<keyword evidence="7" id="KW-0547">Nucleotide-binding</keyword>
<dbReference type="InterPro" id="IPR003661">
    <property type="entry name" value="HisK_dim/P_dom"/>
</dbReference>
<dbReference type="PANTHER" id="PTHR43065">
    <property type="entry name" value="SENSOR HISTIDINE KINASE"/>
    <property type="match status" value="1"/>
</dbReference>
<organism evidence="19 20">
    <name type="scientific">Cohaesibacter gelatinilyticus</name>
    <dbReference type="NCBI Taxonomy" id="372072"/>
    <lineage>
        <taxon>Bacteria</taxon>
        <taxon>Pseudomonadati</taxon>
        <taxon>Pseudomonadota</taxon>
        <taxon>Alphaproteobacteria</taxon>
        <taxon>Hyphomicrobiales</taxon>
        <taxon>Cohaesibacteraceae</taxon>
    </lineage>
</organism>
<dbReference type="InterPro" id="IPR000014">
    <property type="entry name" value="PAS"/>
</dbReference>
<dbReference type="AlphaFoldDB" id="A0A285N6L9"/>
<keyword evidence="8 19" id="KW-0418">Kinase</keyword>
<evidence type="ECO:0000256" key="15">
    <source>
        <dbReference type="SAM" id="MobiDB-lite"/>
    </source>
</evidence>
<dbReference type="InterPro" id="IPR013767">
    <property type="entry name" value="PAS_fold"/>
</dbReference>
<dbReference type="Gene3D" id="3.30.450.20">
    <property type="entry name" value="PAS domain"/>
    <property type="match status" value="1"/>
</dbReference>
<dbReference type="GO" id="GO:0006355">
    <property type="term" value="P:regulation of DNA-templated transcription"/>
    <property type="evidence" value="ECO:0007669"/>
    <property type="project" value="InterPro"/>
</dbReference>
<accession>A0A285N6L9</accession>
<evidence type="ECO:0000256" key="6">
    <source>
        <dbReference type="ARBA" id="ARBA00022679"/>
    </source>
</evidence>
<dbReference type="InterPro" id="IPR036097">
    <property type="entry name" value="HisK_dim/P_sf"/>
</dbReference>
<dbReference type="GO" id="GO:0005524">
    <property type="term" value="F:ATP binding"/>
    <property type="evidence" value="ECO:0007669"/>
    <property type="project" value="UniProtKB-KW"/>
</dbReference>
<protein>
    <recommendedName>
        <fullName evidence="13">Sensor protein FixL</fullName>
        <ecNumber evidence="3">2.7.13.3</ecNumber>
    </recommendedName>
</protein>
<dbReference type="FunFam" id="3.30.450.20:FF:000060">
    <property type="entry name" value="Sensor protein FixL"/>
    <property type="match status" value="1"/>
</dbReference>
<comment type="function">
    <text evidence="12">Putative oxygen sensor; modulates the activity of FixJ, a transcriptional activator of nitrogen fixation fixK gene. FixL probably acts as a kinase that phosphorylates FixJ.</text>
</comment>
<dbReference type="Gene3D" id="3.30.565.10">
    <property type="entry name" value="Histidine kinase-like ATPase, C-terminal domain"/>
    <property type="match status" value="1"/>
</dbReference>
<evidence type="ECO:0000256" key="3">
    <source>
        <dbReference type="ARBA" id="ARBA00012438"/>
    </source>
</evidence>
<evidence type="ECO:0000256" key="7">
    <source>
        <dbReference type="ARBA" id="ARBA00022741"/>
    </source>
</evidence>
<dbReference type="PANTHER" id="PTHR43065:SF10">
    <property type="entry name" value="PEROXIDE STRESS-ACTIVATED HISTIDINE KINASE MAK3"/>
    <property type="match status" value="1"/>
</dbReference>
<keyword evidence="6" id="KW-0808">Transferase</keyword>
<feature type="region of interest" description="Disordered" evidence="15">
    <location>
        <begin position="1"/>
        <end position="26"/>
    </location>
</feature>
<keyword evidence="10" id="KW-0408">Iron</keyword>
<comment type="cofactor">
    <cofactor evidence="2">
        <name>heme</name>
        <dbReference type="ChEBI" id="CHEBI:30413"/>
    </cofactor>
</comment>
<evidence type="ECO:0000256" key="9">
    <source>
        <dbReference type="ARBA" id="ARBA00022840"/>
    </source>
</evidence>
<dbReference type="Proteomes" id="UP000219439">
    <property type="component" value="Unassembled WGS sequence"/>
</dbReference>
<evidence type="ECO:0000313" key="19">
    <source>
        <dbReference type="EMBL" id="SNZ05069.1"/>
    </source>
</evidence>
<dbReference type="InterPro" id="IPR005467">
    <property type="entry name" value="His_kinase_dom"/>
</dbReference>
<dbReference type="CDD" id="cd00082">
    <property type="entry name" value="HisKA"/>
    <property type="match status" value="1"/>
</dbReference>
<dbReference type="SMART" id="SM00091">
    <property type="entry name" value="PAS"/>
    <property type="match status" value="1"/>
</dbReference>
<evidence type="ECO:0000256" key="11">
    <source>
        <dbReference type="ARBA" id="ARBA00023012"/>
    </source>
</evidence>
<dbReference type="CDD" id="cd00130">
    <property type="entry name" value="PAS"/>
    <property type="match status" value="1"/>
</dbReference>
<keyword evidence="4" id="KW-0597">Phosphoprotein</keyword>
<dbReference type="SUPFAM" id="SSF55874">
    <property type="entry name" value="ATPase domain of HSP90 chaperone/DNA topoisomerase II/histidine kinase"/>
    <property type="match status" value="1"/>
</dbReference>
<evidence type="ECO:0000256" key="1">
    <source>
        <dbReference type="ARBA" id="ARBA00000085"/>
    </source>
</evidence>
<dbReference type="EC" id="2.7.13.3" evidence="3"/>
<feature type="domain" description="PAC" evidence="18">
    <location>
        <begin position="110"/>
        <end position="160"/>
    </location>
</feature>
<keyword evidence="14" id="KW-0175">Coiled coil</keyword>
<name>A0A285N6L9_9HYPH</name>
<evidence type="ECO:0000256" key="4">
    <source>
        <dbReference type="ARBA" id="ARBA00022553"/>
    </source>
</evidence>
<dbReference type="PRINTS" id="PR00344">
    <property type="entry name" value="BCTRLSENSOR"/>
</dbReference>
<dbReference type="InterPro" id="IPR035965">
    <property type="entry name" value="PAS-like_dom_sf"/>
</dbReference>
<dbReference type="SUPFAM" id="SSF55785">
    <property type="entry name" value="PYP-like sensor domain (PAS domain)"/>
    <property type="match status" value="1"/>
</dbReference>
<dbReference type="InterPro" id="IPR000700">
    <property type="entry name" value="PAS-assoc_C"/>
</dbReference>
<dbReference type="EMBL" id="OBEL01000001">
    <property type="protein sequence ID" value="SNZ05069.1"/>
    <property type="molecule type" value="Genomic_DNA"/>
</dbReference>
<evidence type="ECO:0000256" key="8">
    <source>
        <dbReference type="ARBA" id="ARBA00022777"/>
    </source>
</evidence>
<evidence type="ECO:0000259" key="18">
    <source>
        <dbReference type="PROSITE" id="PS50113"/>
    </source>
</evidence>
<comment type="catalytic activity">
    <reaction evidence="1">
        <text>ATP + protein L-histidine = ADP + protein N-phospho-L-histidine.</text>
        <dbReference type="EC" id="2.7.13.3"/>
    </reaction>
</comment>
<keyword evidence="20" id="KW-1185">Reference proteome</keyword>
<dbReference type="NCBIfam" id="TIGR00229">
    <property type="entry name" value="sensory_box"/>
    <property type="match status" value="1"/>
</dbReference>
<evidence type="ECO:0000313" key="20">
    <source>
        <dbReference type="Proteomes" id="UP000219439"/>
    </source>
</evidence>
<evidence type="ECO:0000256" key="10">
    <source>
        <dbReference type="ARBA" id="ARBA00023004"/>
    </source>
</evidence>
<dbReference type="PROSITE" id="PS50113">
    <property type="entry name" value="PAC"/>
    <property type="match status" value="1"/>
</dbReference>
<dbReference type="SMART" id="SM00388">
    <property type="entry name" value="HisKA"/>
    <property type="match status" value="1"/>
</dbReference>
<gene>
    <name evidence="19" type="ORF">SAMN06265368_0024</name>
</gene>
<evidence type="ECO:0000256" key="12">
    <source>
        <dbReference type="ARBA" id="ARBA00059827"/>
    </source>
</evidence>
<dbReference type="PROSITE" id="PS50112">
    <property type="entry name" value="PAS"/>
    <property type="match status" value="1"/>
</dbReference>
<dbReference type="RefSeq" id="WP_170955875.1">
    <property type="nucleotide sequence ID" value="NZ_OBEL01000001.1"/>
</dbReference>
<evidence type="ECO:0000256" key="14">
    <source>
        <dbReference type="SAM" id="Coils"/>
    </source>
</evidence>
<keyword evidence="11" id="KW-0902">Two-component regulatory system</keyword>
<dbReference type="Pfam" id="PF00989">
    <property type="entry name" value="PAS"/>
    <property type="match status" value="1"/>
</dbReference>
<evidence type="ECO:0000259" key="16">
    <source>
        <dbReference type="PROSITE" id="PS50109"/>
    </source>
</evidence>
<evidence type="ECO:0000256" key="2">
    <source>
        <dbReference type="ARBA" id="ARBA00001971"/>
    </source>
</evidence>
<evidence type="ECO:0000256" key="5">
    <source>
        <dbReference type="ARBA" id="ARBA00022617"/>
    </source>
</evidence>
<dbReference type="InterPro" id="IPR003594">
    <property type="entry name" value="HATPase_dom"/>
</dbReference>
<dbReference type="SMART" id="SM00387">
    <property type="entry name" value="HATPase_c"/>
    <property type="match status" value="1"/>
</dbReference>
<proteinExistence type="predicted"/>
<dbReference type="PROSITE" id="PS50109">
    <property type="entry name" value="HIS_KIN"/>
    <property type="match status" value="1"/>
</dbReference>
<feature type="domain" description="PAS" evidence="17">
    <location>
        <begin position="33"/>
        <end position="103"/>
    </location>
</feature>
<dbReference type="InterPro" id="IPR004358">
    <property type="entry name" value="Sig_transdc_His_kin-like_C"/>
</dbReference>
<dbReference type="SUPFAM" id="SSF47384">
    <property type="entry name" value="Homodimeric domain of signal transducing histidine kinase"/>
    <property type="match status" value="1"/>
</dbReference>
<dbReference type="Pfam" id="PF00512">
    <property type="entry name" value="HisKA"/>
    <property type="match status" value="1"/>
</dbReference>
<dbReference type="Gene3D" id="1.10.287.130">
    <property type="match status" value="1"/>
</dbReference>
<evidence type="ECO:0000256" key="13">
    <source>
        <dbReference type="ARBA" id="ARBA00070616"/>
    </source>
</evidence>
<sequence length="443" mass="49631">MTETGSKEQMHGHRGHPSMGSGEPREFRPLKNIDVRLMSLLDMAADSIVLMDAQSRILLYNKASEALFGFTAEEVIGKSVNILMPPKYSRHHDAYVDTYLETGRHSIIGIGREVQGRHKDGTVFPFDLSVGVAQTEDGPQFIGVMRDLRERKQAEGRLRDLQAELNQMTRINAMDEMGATVAHELNQPLTAIILYLQAIERKLISSQKKSEDSLDAEDIEKLVDLSRRAIQEAQRTSSLLQRIRSIIEKEEPERILCDMAAIIERAKKLAQVGFAVSDVEIKVQCQEVLPQVLVDPVQIEQVFLNLFRNAFQAMRTQEYRSIHIDLLLNQASRERNSKLQIRFTDNGPGIKPEQRDCLFRAFSTARRNGMGLGLAIARSIVQNHGGSLELAPYDPQTAGACFVLSLPVALDPPETRIGKQKDETGQPLSNLLIKRKTDGGENV</sequence>
<reference evidence="19 20" key="1">
    <citation type="submission" date="2017-09" db="EMBL/GenBank/DDBJ databases">
        <authorList>
            <person name="Ehlers B."/>
            <person name="Leendertz F.H."/>
        </authorList>
    </citation>
    <scope>NUCLEOTIDE SEQUENCE [LARGE SCALE GENOMIC DNA]</scope>
    <source>
        <strain evidence="19 20">DSM 18289</strain>
    </source>
</reference>
<dbReference type="Pfam" id="PF02518">
    <property type="entry name" value="HATPase_c"/>
    <property type="match status" value="1"/>
</dbReference>
<keyword evidence="5" id="KW-0349">Heme</keyword>
<dbReference type="GO" id="GO:0000155">
    <property type="term" value="F:phosphorelay sensor kinase activity"/>
    <property type="evidence" value="ECO:0007669"/>
    <property type="project" value="InterPro"/>
</dbReference>
<keyword evidence="9" id="KW-0067">ATP-binding</keyword>
<feature type="domain" description="Histidine kinase" evidence="16">
    <location>
        <begin position="180"/>
        <end position="410"/>
    </location>
</feature>
<feature type="compositionally biased region" description="Basic and acidic residues" evidence="15">
    <location>
        <begin position="1"/>
        <end position="11"/>
    </location>
</feature>
<evidence type="ECO:0000259" key="17">
    <source>
        <dbReference type="PROSITE" id="PS50112"/>
    </source>
</evidence>
<keyword evidence="5" id="KW-0479">Metal-binding</keyword>
<dbReference type="InterPro" id="IPR036890">
    <property type="entry name" value="HATPase_C_sf"/>
</dbReference>
<feature type="coiled-coil region" evidence="14">
    <location>
        <begin position="144"/>
        <end position="171"/>
    </location>
</feature>